<organism evidence="2 3">
    <name type="scientific">Melanomma pulvis-pyrius CBS 109.77</name>
    <dbReference type="NCBI Taxonomy" id="1314802"/>
    <lineage>
        <taxon>Eukaryota</taxon>
        <taxon>Fungi</taxon>
        <taxon>Dikarya</taxon>
        <taxon>Ascomycota</taxon>
        <taxon>Pezizomycotina</taxon>
        <taxon>Dothideomycetes</taxon>
        <taxon>Pleosporomycetidae</taxon>
        <taxon>Pleosporales</taxon>
        <taxon>Melanommataceae</taxon>
        <taxon>Melanomma</taxon>
    </lineage>
</organism>
<dbReference type="Proteomes" id="UP000799757">
    <property type="component" value="Unassembled WGS sequence"/>
</dbReference>
<dbReference type="Gene3D" id="3.90.1200.10">
    <property type="match status" value="1"/>
</dbReference>
<proteinExistence type="predicted"/>
<accession>A0A6A6XW47</accession>
<reference evidence="2" key="1">
    <citation type="journal article" date="2020" name="Stud. Mycol.">
        <title>101 Dothideomycetes genomes: a test case for predicting lifestyles and emergence of pathogens.</title>
        <authorList>
            <person name="Haridas S."/>
            <person name="Albert R."/>
            <person name="Binder M."/>
            <person name="Bloem J."/>
            <person name="Labutti K."/>
            <person name="Salamov A."/>
            <person name="Andreopoulos B."/>
            <person name="Baker S."/>
            <person name="Barry K."/>
            <person name="Bills G."/>
            <person name="Bluhm B."/>
            <person name="Cannon C."/>
            <person name="Castanera R."/>
            <person name="Culley D."/>
            <person name="Daum C."/>
            <person name="Ezra D."/>
            <person name="Gonzalez J."/>
            <person name="Henrissat B."/>
            <person name="Kuo A."/>
            <person name="Liang C."/>
            <person name="Lipzen A."/>
            <person name="Lutzoni F."/>
            <person name="Magnuson J."/>
            <person name="Mondo S."/>
            <person name="Nolan M."/>
            <person name="Ohm R."/>
            <person name="Pangilinan J."/>
            <person name="Park H.-J."/>
            <person name="Ramirez L."/>
            <person name="Alfaro M."/>
            <person name="Sun H."/>
            <person name="Tritt A."/>
            <person name="Yoshinaga Y."/>
            <person name="Zwiers L.-H."/>
            <person name="Turgeon B."/>
            <person name="Goodwin S."/>
            <person name="Spatafora J."/>
            <person name="Crous P."/>
            <person name="Grigoriev I."/>
        </authorList>
    </citation>
    <scope>NUCLEOTIDE SEQUENCE</scope>
    <source>
        <strain evidence="2">CBS 109.77</strain>
    </source>
</reference>
<evidence type="ECO:0000313" key="2">
    <source>
        <dbReference type="EMBL" id="KAF2800776.1"/>
    </source>
</evidence>
<protein>
    <submittedName>
        <fullName evidence="2">Phosphotransferase enzyme family protein</fullName>
    </submittedName>
</protein>
<dbReference type="EMBL" id="MU001742">
    <property type="protein sequence ID" value="KAF2800776.1"/>
    <property type="molecule type" value="Genomic_DNA"/>
</dbReference>
<dbReference type="PANTHER" id="PTHR21310:SF54">
    <property type="entry name" value="AMINOGLYCOSIDE PHOSPHOTRANSFERASE DOMAIN-CONTAINING PROTEIN"/>
    <property type="match status" value="1"/>
</dbReference>
<feature type="domain" description="Aminoglycoside phosphotransferase" evidence="1">
    <location>
        <begin position="137"/>
        <end position="196"/>
    </location>
</feature>
<dbReference type="InterPro" id="IPR002575">
    <property type="entry name" value="Aminoglycoside_PTrfase"/>
</dbReference>
<sequence length="242" mass="27681">MSTKPPTPLVNLPNGAQTEMNFLESTWFKTHGLTREFPSPEEVHALAPKENLVPVKFVDLDLVVKFEPNVSTSEAIRELPVPEMILSRLRTLRQNESEQAIGSLSHSPSLDQVLEFRSLLRPFLTVASFHDWLSWLWCRHDPDPQSVPDVWRQELPDNVPIVITHGDLHRSNIIVTATSPTRVLAVIDWEQAGWGPDYWEYCKAKVTAHYNKDWRGWIDVFLEPHPSALEAFNWYADTPGAL</sequence>
<evidence type="ECO:0000259" key="1">
    <source>
        <dbReference type="Pfam" id="PF01636"/>
    </source>
</evidence>
<dbReference type="SUPFAM" id="SSF56112">
    <property type="entry name" value="Protein kinase-like (PK-like)"/>
    <property type="match status" value="1"/>
</dbReference>
<dbReference type="AlphaFoldDB" id="A0A6A6XW47"/>
<dbReference type="InterPro" id="IPR051678">
    <property type="entry name" value="AGP_Transferase"/>
</dbReference>
<keyword evidence="3" id="KW-1185">Reference proteome</keyword>
<gene>
    <name evidence="2" type="ORF">K505DRAFT_344912</name>
</gene>
<dbReference type="PANTHER" id="PTHR21310">
    <property type="entry name" value="AMINOGLYCOSIDE PHOSPHOTRANSFERASE-RELATED-RELATED"/>
    <property type="match status" value="1"/>
</dbReference>
<evidence type="ECO:0000313" key="3">
    <source>
        <dbReference type="Proteomes" id="UP000799757"/>
    </source>
</evidence>
<name>A0A6A6XW47_9PLEO</name>
<dbReference type="GO" id="GO:0016740">
    <property type="term" value="F:transferase activity"/>
    <property type="evidence" value="ECO:0007669"/>
    <property type="project" value="UniProtKB-KW"/>
</dbReference>
<dbReference type="Pfam" id="PF01636">
    <property type="entry name" value="APH"/>
    <property type="match status" value="1"/>
</dbReference>
<dbReference type="InterPro" id="IPR011009">
    <property type="entry name" value="Kinase-like_dom_sf"/>
</dbReference>
<keyword evidence="2" id="KW-0808">Transferase</keyword>
<dbReference type="OrthoDB" id="5404599at2759"/>